<accession>A0A0P6X764</accession>
<dbReference type="Proteomes" id="UP000050514">
    <property type="component" value="Unassembled WGS sequence"/>
</dbReference>
<feature type="transmembrane region" description="Helical" evidence="1">
    <location>
        <begin position="204"/>
        <end position="224"/>
    </location>
</feature>
<keyword evidence="1" id="KW-0812">Transmembrane</keyword>
<evidence type="ECO:0000313" key="3">
    <source>
        <dbReference type="EMBL" id="KPL75198.1"/>
    </source>
</evidence>
<dbReference type="PROSITE" id="PS51257">
    <property type="entry name" value="PROKAR_LIPOPROTEIN"/>
    <property type="match status" value="1"/>
</dbReference>
<keyword evidence="4" id="KW-1185">Reference proteome</keyword>
<comment type="caution">
    <text evidence="3">The sequence shown here is derived from an EMBL/GenBank/DDBJ whole genome shotgun (WGS) entry which is preliminary data.</text>
</comment>
<protein>
    <recommendedName>
        <fullName evidence="2">Bacterial Pleckstrin homology domain-containing protein</fullName>
    </recommendedName>
</protein>
<dbReference type="STRING" id="360411.AC812_09510"/>
<evidence type="ECO:0000313" key="4">
    <source>
        <dbReference type="Proteomes" id="UP000050514"/>
    </source>
</evidence>
<dbReference type="InterPro" id="IPR027783">
    <property type="entry name" value="Bacterial_PH-related"/>
</dbReference>
<name>A0A0P6X764_9CHLR</name>
<proteinExistence type="predicted"/>
<keyword evidence="1" id="KW-0472">Membrane</keyword>
<feature type="domain" description="Bacterial Pleckstrin homology" evidence="2">
    <location>
        <begin position="77"/>
        <end position="172"/>
    </location>
</feature>
<dbReference type="Pfam" id="PF10882">
    <property type="entry name" value="bPH_5"/>
    <property type="match status" value="1"/>
</dbReference>
<evidence type="ECO:0000256" key="1">
    <source>
        <dbReference type="SAM" id="Phobius"/>
    </source>
</evidence>
<evidence type="ECO:0000259" key="2">
    <source>
        <dbReference type="Pfam" id="PF10882"/>
    </source>
</evidence>
<dbReference type="RefSeq" id="WP_062158878.1">
    <property type="nucleotide sequence ID" value="NZ_DF967971.1"/>
</dbReference>
<feature type="transmembrane region" description="Helical" evidence="1">
    <location>
        <begin position="282"/>
        <end position="303"/>
    </location>
</feature>
<organism evidence="3 4">
    <name type="scientific">Bellilinea caldifistulae</name>
    <dbReference type="NCBI Taxonomy" id="360411"/>
    <lineage>
        <taxon>Bacteria</taxon>
        <taxon>Bacillati</taxon>
        <taxon>Chloroflexota</taxon>
        <taxon>Anaerolineae</taxon>
        <taxon>Anaerolineales</taxon>
        <taxon>Anaerolineaceae</taxon>
        <taxon>Bellilinea</taxon>
    </lineage>
</organism>
<feature type="transmembrane region" description="Helical" evidence="1">
    <location>
        <begin position="20"/>
        <end position="40"/>
    </location>
</feature>
<keyword evidence="1" id="KW-1133">Transmembrane helix</keyword>
<dbReference type="AlphaFoldDB" id="A0A0P6X764"/>
<reference evidence="3 4" key="1">
    <citation type="submission" date="2015-07" db="EMBL/GenBank/DDBJ databases">
        <title>Draft genome of Bellilinea caldifistulae DSM 17877.</title>
        <authorList>
            <person name="Hemp J."/>
            <person name="Ward L.M."/>
            <person name="Pace L.A."/>
            <person name="Fischer W.W."/>
        </authorList>
    </citation>
    <scope>NUCLEOTIDE SEQUENCE [LARGE SCALE GENOMIC DNA]</scope>
    <source>
        <strain evidence="3 4">GOMI-1</strain>
    </source>
</reference>
<feature type="transmembrane region" description="Helical" evidence="1">
    <location>
        <begin position="46"/>
        <end position="67"/>
    </location>
</feature>
<feature type="transmembrane region" description="Helical" evidence="1">
    <location>
        <begin position="250"/>
        <end position="270"/>
    </location>
</feature>
<dbReference type="EMBL" id="LGHJ01000015">
    <property type="protein sequence ID" value="KPL75198.1"/>
    <property type="molecule type" value="Genomic_DNA"/>
</dbReference>
<gene>
    <name evidence="3" type="ORF">AC812_09510</name>
</gene>
<sequence length="304" mass="33571">MSKDDESQVFFPPRRRGLIFHLLLGFVLLAGSVGCLILAFNQPQEGRFVLLLLGSVVLFAPLPWVFYRGYALMNAFYRLERDGLRLRWGLRAEDIPLPEIEWVRPANELGFNLPLPPLIAPGAVLGSRQVAELGTVEFMASETGGLLLVAARQRVYAISPQDGRAFNRAFQRMIELGSLTPLPPYSAQPAAFARRVWDNRPARWFLIAGLILTVLLLIVVALAIPSHPSVSLGFDAQGQPLPPVPGEQLLLLPVLGMLIYLVNLLGGIYFYRRESDRPVAFLLWIASAFTPLLLLIAAGVILLG</sequence>